<dbReference type="Proteomes" id="UP000265515">
    <property type="component" value="Unassembled WGS sequence"/>
</dbReference>
<name>A0A388KWQ7_CHABU</name>
<dbReference type="SUPFAM" id="SSF50630">
    <property type="entry name" value="Acid proteases"/>
    <property type="match status" value="1"/>
</dbReference>
<comment type="caution">
    <text evidence="2">The sequence shown here is derived from an EMBL/GenBank/DDBJ whole genome shotgun (WGS) entry which is preliminary data.</text>
</comment>
<dbReference type="InterPro" id="IPR021109">
    <property type="entry name" value="Peptidase_aspartic_dom_sf"/>
</dbReference>
<keyword evidence="3" id="KW-1185">Reference proteome</keyword>
<gene>
    <name evidence="2" type="ORF">CBR_g18904</name>
</gene>
<reference evidence="2 3" key="1">
    <citation type="journal article" date="2018" name="Cell">
        <title>The Chara Genome: Secondary Complexity and Implications for Plant Terrestrialization.</title>
        <authorList>
            <person name="Nishiyama T."/>
            <person name="Sakayama H."/>
            <person name="Vries J.D."/>
            <person name="Buschmann H."/>
            <person name="Saint-Marcoux D."/>
            <person name="Ullrich K.K."/>
            <person name="Haas F.B."/>
            <person name="Vanderstraeten L."/>
            <person name="Becker D."/>
            <person name="Lang D."/>
            <person name="Vosolsobe S."/>
            <person name="Rombauts S."/>
            <person name="Wilhelmsson P.K.I."/>
            <person name="Janitza P."/>
            <person name="Kern R."/>
            <person name="Heyl A."/>
            <person name="Rumpler F."/>
            <person name="Villalobos L.I.A.C."/>
            <person name="Clay J.M."/>
            <person name="Skokan R."/>
            <person name="Toyoda A."/>
            <person name="Suzuki Y."/>
            <person name="Kagoshima H."/>
            <person name="Schijlen E."/>
            <person name="Tajeshwar N."/>
            <person name="Catarino B."/>
            <person name="Hetherington A.J."/>
            <person name="Saltykova A."/>
            <person name="Bonnot C."/>
            <person name="Breuninger H."/>
            <person name="Symeonidi A."/>
            <person name="Radhakrishnan G.V."/>
            <person name="Van Nieuwerburgh F."/>
            <person name="Deforce D."/>
            <person name="Chang C."/>
            <person name="Karol K.G."/>
            <person name="Hedrich R."/>
            <person name="Ulvskov P."/>
            <person name="Glockner G."/>
            <person name="Delwiche C.F."/>
            <person name="Petrasek J."/>
            <person name="Van de Peer Y."/>
            <person name="Friml J."/>
            <person name="Beilby M."/>
            <person name="Dolan L."/>
            <person name="Kohara Y."/>
            <person name="Sugano S."/>
            <person name="Fujiyama A."/>
            <person name="Delaux P.-M."/>
            <person name="Quint M."/>
            <person name="TheiBen G."/>
            <person name="Hagemann M."/>
            <person name="Harholt J."/>
            <person name="Dunand C."/>
            <person name="Zachgo S."/>
            <person name="Langdale J."/>
            <person name="Maumus F."/>
            <person name="Straeten D.V.D."/>
            <person name="Gould S.B."/>
            <person name="Rensing S.A."/>
        </authorList>
    </citation>
    <scope>NUCLEOTIDE SEQUENCE [LARGE SCALE GENOMIC DNA]</scope>
    <source>
        <strain evidence="2 3">S276</strain>
    </source>
</reference>
<accession>A0A388KWQ7</accession>
<feature type="region of interest" description="Disordered" evidence="1">
    <location>
        <begin position="1"/>
        <end position="36"/>
    </location>
</feature>
<evidence type="ECO:0000313" key="2">
    <source>
        <dbReference type="EMBL" id="GBG74494.1"/>
    </source>
</evidence>
<dbReference type="CDD" id="cd00303">
    <property type="entry name" value="retropepsin_like"/>
    <property type="match status" value="1"/>
</dbReference>
<protein>
    <recommendedName>
        <fullName evidence="4">Peptidase A2 domain-containing protein</fullName>
    </recommendedName>
</protein>
<proteinExistence type="predicted"/>
<dbReference type="Gene3D" id="2.40.70.10">
    <property type="entry name" value="Acid Proteases"/>
    <property type="match status" value="1"/>
</dbReference>
<organism evidence="2 3">
    <name type="scientific">Chara braunii</name>
    <name type="common">Braun's stonewort</name>
    <dbReference type="NCBI Taxonomy" id="69332"/>
    <lineage>
        <taxon>Eukaryota</taxon>
        <taxon>Viridiplantae</taxon>
        <taxon>Streptophyta</taxon>
        <taxon>Charophyceae</taxon>
        <taxon>Charales</taxon>
        <taxon>Characeae</taxon>
        <taxon>Chara</taxon>
    </lineage>
</organism>
<dbReference type="AlphaFoldDB" id="A0A388KWQ7"/>
<sequence length="605" mass="66917">MEEVARSSEPQAKPEAEEPEKVYGKPREEEPEDKATAAKKKFRYPIPILTLLELDDTISKLLGTMVSVSFQTMLQASPRLLKGLKQLLTRRRVEIGDNPELPEGEREEEAPQEVANLQRSHGDLEDLERVFADIRLNLPDREGGEVTRSPPGTKLSFHALPVGKLKIQIGSHHTDALVDGGAEITLIRRDFATITGCTVNKEVTGSIRGAGGEIPFAGYVMKCVVKAGVRESIWSFQRMIVMEEMDHDIILGRPWCANVEMIGMHLHDGSYMVDIEDPVTDRGELLRLLGTGGDPPKGKLATWSPSFEDSTRKGAFARMEVVLSQTEKLKKWNKEYTSEFTTITQIAKGKAPLVTESAKTTRRTLRNIRPLIAARYVVKVQEWQIATDVSFKIPHLVEGSNVIKALRDKVTTETPMGVFETVPLEEGQTDPIIQEDSKSSQKRMGDVGRNSPRAFSPLIVKMAVEVQLRSGMIWKPWRTVTKVPYSILADIGISAELAAAVVAHIVSRGLLEGDEELDARAYATDWERFYRSDASDNDCNSWDGDDERENLDLSPELEKDKSGNEGLDGPDVSGTVSPSLSGDNGPKTYQRGTGEGMDTEGTPPP</sequence>
<evidence type="ECO:0000313" key="3">
    <source>
        <dbReference type="Proteomes" id="UP000265515"/>
    </source>
</evidence>
<evidence type="ECO:0008006" key="4">
    <source>
        <dbReference type="Google" id="ProtNLM"/>
    </source>
</evidence>
<evidence type="ECO:0000256" key="1">
    <source>
        <dbReference type="SAM" id="MobiDB-lite"/>
    </source>
</evidence>
<dbReference type="EMBL" id="BFEA01000204">
    <property type="protein sequence ID" value="GBG74494.1"/>
    <property type="molecule type" value="Genomic_DNA"/>
</dbReference>
<feature type="region of interest" description="Disordered" evidence="1">
    <location>
        <begin position="534"/>
        <end position="605"/>
    </location>
</feature>
<dbReference type="Gramene" id="GBG74494">
    <property type="protein sequence ID" value="GBG74494"/>
    <property type="gene ID" value="CBR_g18904"/>
</dbReference>